<dbReference type="PANTHER" id="PTHR43042:SF2">
    <property type="entry name" value="SAM-DEPENDENT METHYLTRANSFERASE"/>
    <property type="match status" value="1"/>
</dbReference>
<proteinExistence type="predicted"/>
<evidence type="ECO:0000256" key="3">
    <source>
        <dbReference type="ARBA" id="ARBA00022691"/>
    </source>
</evidence>
<dbReference type="Gene3D" id="2.60.40.1180">
    <property type="entry name" value="Golgi alpha-mannosidase II"/>
    <property type="match status" value="1"/>
</dbReference>
<accession>A0A7X2TNP6</accession>
<dbReference type="AlphaFoldDB" id="A0A7X2TNP6"/>
<dbReference type="Gene3D" id="3.40.50.150">
    <property type="entry name" value="Vaccinia Virus protein VP39"/>
    <property type="match status" value="1"/>
</dbReference>
<name>A0A7X2TNP6_9FIRM</name>
<feature type="domain" description="S-adenosylmethionine-dependent methyltransferase" evidence="4">
    <location>
        <begin position="60"/>
        <end position="211"/>
    </location>
</feature>
<dbReference type="GO" id="GO:0008168">
    <property type="term" value="F:methyltransferase activity"/>
    <property type="evidence" value="ECO:0007669"/>
    <property type="project" value="UniProtKB-KW"/>
</dbReference>
<reference evidence="5 6" key="1">
    <citation type="submission" date="2019-08" db="EMBL/GenBank/DDBJ databases">
        <title>In-depth cultivation of the pig gut microbiome towards novel bacterial diversity and tailored functional studies.</title>
        <authorList>
            <person name="Wylensek D."/>
            <person name="Hitch T.C.A."/>
            <person name="Clavel T."/>
        </authorList>
    </citation>
    <scope>NUCLEOTIDE SEQUENCE [LARGE SCALE GENOMIC DNA]</scope>
    <source>
        <strain evidence="5 6">Oil+RF-744-WCA-WT-13</strain>
    </source>
</reference>
<dbReference type="SUPFAM" id="SSF53335">
    <property type="entry name" value="S-adenosyl-L-methionine-dependent methyltransferases"/>
    <property type="match status" value="1"/>
</dbReference>
<sequence>MWLADQWKDYEVLDTSEGEKLERWGSYLLIRPDPQVIWTAENKDKRWRHPSAHYHRSSKGGGEWEFFDLPRQWSIHYRNLTFHLKPFSFKHTGLFPEQAVNWDWCAEQIRKERESRRREGILDQRPVKVLNLFAYTGGATVSAAAAGAHVTHVDASKGMVTWARENAVSSGLADAPIRWLVDDCTRFVEREIRRGNTYDAVIMDPPSYGRGPKGEIWKMEEQIYPFIRLCAKLLSDRAVFFLVNSYTTGLAPSVLTYMLHLALRDREKQLKGTYEVQASEVGLPVTSTGLVLPCGSAGRWFRKGGACSS</sequence>
<dbReference type="Proteomes" id="UP000466864">
    <property type="component" value="Unassembled WGS sequence"/>
</dbReference>
<keyword evidence="6" id="KW-1185">Reference proteome</keyword>
<keyword evidence="1 5" id="KW-0489">Methyltransferase</keyword>
<dbReference type="RefSeq" id="WP_154456967.1">
    <property type="nucleotide sequence ID" value="NZ_VUMV01000001.1"/>
</dbReference>
<protein>
    <submittedName>
        <fullName evidence="5">SAM-dependent methyltransferase</fullName>
    </submittedName>
</protein>
<evidence type="ECO:0000313" key="5">
    <source>
        <dbReference type="EMBL" id="MST81173.1"/>
    </source>
</evidence>
<dbReference type="GO" id="GO:0032259">
    <property type="term" value="P:methylation"/>
    <property type="evidence" value="ECO:0007669"/>
    <property type="project" value="UniProtKB-KW"/>
</dbReference>
<dbReference type="EMBL" id="VUMV01000001">
    <property type="protein sequence ID" value="MST81173.1"/>
    <property type="molecule type" value="Genomic_DNA"/>
</dbReference>
<dbReference type="InterPro" id="IPR019614">
    <property type="entry name" value="SAM-dep_methyl-trfase"/>
</dbReference>
<organism evidence="5 6">
    <name type="scientific">Bilifractor porci</name>
    <dbReference type="NCBI Taxonomy" id="2606636"/>
    <lineage>
        <taxon>Bacteria</taxon>
        <taxon>Bacillati</taxon>
        <taxon>Bacillota</taxon>
        <taxon>Clostridia</taxon>
        <taxon>Lachnospirales</taxon>
        <taxon>Lachnospiraceae</taxon>
        <taxon>Bilifractor</taxon>
    </lineage>
</organism>
<evidence type="ECO:0000259" key="4">
    <source>
        <dbReference type="Pfam" id="PF10672"/>
    </source>
</evidence>
<dbReference type="InterPro" id="IPR029063">
    <property type="entry name" value="SAM-dependent_MTases_sf"/>
</dbReference>
<dbReference type="InterPro" id="IPR013780">
    <property type="entry name" value="Glyco_hydro_b"/>
</dbReference>
<dbReference type="CDD" id="cd02440">
    <property type="entry name" value="AdoMet_MTases"/>
    <property type="match status" value="1"/>
</dbReference>
<evidence type="ECO:0000256" key="2">
    <source>
        <dbReference type="ARBA" id="ARBA00022679"/>
    </source>
</evidence>
<keyword evidence="3" id="KW-0949">S-adenosyl-L-methionine</keyword>
<dbReference type="Pfam" id="PF10672">
    <property type="entry name" value="Methyltrans_SAM"/>
    <property type="match status" value="1"/>
</dbReference>
<keyword evidence="2 5" id="KW-0808">Transferase</keyword>
<evidence type="ECO:0000256" key="1">
    <source>
        <dbReference type="ARBA" id="ARBA00022603"/>
    </source>
</evidence>
<gene>
    <name evidence="5" type="ORF">FYJ60_02335</name>
</gene>
<comment type="caution">
    <text evidence="5">The sequence shown here is derived from an EMBL/GenBank/DDBJ whole genome shotgun (WGS) entry which is preliminary data.</text>
</comment>
<dbReference type="PANTHER" id="PTHR43042">
    <property type="entry name" value="SAM-DEPENDENT METHYLTRANSFERASE"/>
    <property type="match status" value="1"/>
</dbReference>
<evidence type="ECO:0000313" key="6">
    <source>
        <dbReference type="Proteomes" id="UP000466864"/>
    </source>
</evidence>